<keyword evidence="4" id="KW-0159">Chromosome partition</keyword>
<evidence type="ECO:0000256" key="2">
    <source>
        <dbReference type="ARBA" id="ARBA00012489"/>
    </source>
</evidence>
<keyword evidence="7" id="KW-1185">Reference proteome</keyword>
<evidence type="ECO:0000256" key="3">
    <source>
        <dbReference type="ARBA" id="ARBA00022801"/>
    </source>
</evidence>
<name>A0ABP0EDB7_9ASCO</name>
<feature type="domain" description="Peptidase C50" evidence="5">
    <location>
        <begin position="1563"/>
        <end position="1664"/>
    </location>
</feature>
<accession>A0ABP0EDB7</accession>
<dbReference type="Proteomes" id="UP001497600">
    <property type="component" value="Chromosome C"/>
</dbReference>
<dbReference type="PROSITE" id="PS51700">
    <property type="entry name" value="SEPARIN"/>
    <property type="match status" value="1"/>
</dbReference>
<keyword evidence="3" id="KW-0378">Hydrolase</keyword>
<sequence length="1753" mass="201525">MLDGSKISFLDRIFTSFLSPLQEVHINTNRTIVTGKSPKQSVEGYASALVNSRDVEIPSTDESVLKLISKAFRCLYKLYIPSSESSKVIKRHQCYIIKLMESKNYTQSQSELSILSHALVSLVSNKSFNPESVELVTIQDIPYKEPINSNDTNNDQIMKIVIAYNFLHLQFLLQRLSSQLRVVQRHELVIIEFISQSLLSTSHLSKWLDIAYMRDSTSKKKHIANLNRIASGLYKINAYCIKKAGKQHSLKFSEIELSIQFKLLEYSHELGTPNQMGQEILTKTILPPIAYPFYNDLKCYTNKISTAPHDLMEKIVTQFEANRHYSTQELAELNKQVIRSSNGECFVKLTTFVLLSTSMSDLLHDETFLTSLKILVSRNNIEITDLTISSTRATVIFLTKNFKTLDTLNKEHLRILDNVTIFLQHLLKQPKGIISSYYSFIKDTLAELFHMLAHFLQIKRIRNLSNLYFNLGNNVKERQELSIESWSQSIEYEEFVLVNDSVENKFFNHNIFQAKVEKVVNSLYELNEFDASSTILLSFLNTTDKFCMNPNETLQEFMESLNNFRMPLIVQLLVKCLVSNSNIALLVFGDNSVISDTFKCFLYIKTIELLEKSTSVWQKSDLVNFVTTNLRLMAGTKRLLCIYHYYNLNGLADYIGTLEETCDEMTNGFDALILSGIYLERASIQWEDDYLRKSLSYYETWLNDETFDKSTTASEAYEIDIVKGLVTYMKHSRLYVQASHFLGIFYLRRIKNCKSTNKHFKLHCLKMELELSDTYVILGLYDDAKSMLESAGMVIKSLDMQKVCLREIISWKLQQLDYSLEIDTAELEARYNKLLVFMRSRPELTLQDTTSSYNDRLMNLIQVVKFRVLSGKMLVKFKNYPEAYLNFRMAIKLSHSLLKRVGNNTSRQMYLMLKWTCATLLIDCYWGSIESLIYMGVTHELTYYLREFEKLDSKISQPLLNAINKYKLANIYVLLENNTKVTELLIEAGVSQSKTSLRTKEIIALEFYSQLFKTRKWELTDTKRNVETQEFDINDLDFSTSSECLFQFDDTISKLVSASKTRFMDIPVQYKINNLFIHTLSDTLSNFDDLSSKFGSDLRLSILLRICRYQHLITNGTQSLCHSVMFKVIGSLLKIPALFEGSIPVRKNTIIRESETNYLDSLITCDKFLTDLSSSHMVHNLSNHENRGLSELLTYCNLQLHAISKVDSRIITSDVVSSNYLYGLQDIPRSLPIQSIRQIYNDVNCGEKNELIPAVPEFSPNVTRNKDFSQTMILDLQEYLPSNWTVVCIDLCPLSQDIIITKYHRFSKSPSYLQLKLDRWHNQGIESTFKFDACVQELEDIIKSSNASTKRETTSRMNTKELRREWWRVRFELDARLKILLQKIENSWFGGFKGTFENITGNEESSKSLQCDLQLLLMEIFPEKNIHSLEVDEELLNYIVGVGNSEDILEIGGSSSILDDLLFHILSSFNTTSTRSLKREMEMIRDRFARIAEKYRAEYESLWQSSTDEHIVLIPGNRCELLPWESLSFLRNKSVSRMPSVSLLLELLKRENNKTDISVFDDNSNLFYLINPEGDLKRTESNFGTSFSSINRHWKGIVGNSPTQDDKLLSKILNSNLFVYLGHGGCEQYISTSEMLKETSTSRYLPPSLLLGCSSGALNTAGVLDSNGNVYNWLSGGSPMILVNLWDVTDKDIDAFSLSLFQSWGLFDNQNDSQPVVNICKAASQSRDSCTLKYLNGSAPIVYGLPLSIRNRT</sequence>
<dbReference type="InterPro" id="IPR030397">
    <property type="entry name" value="SEPARIN_core_dom"/>
</dbReference>
<gene>
    <name evidence="6" type="primary">ESP1</name>
    <name evidence="6" type="ORF">CAAN4_C13036</name>
</gene>
<evidence type="ECO:0000259" key="5">
    <source>
        <dbReference type="PROSITE" id="PS51700"/>
    </source>
</evidence>
<evidence type="ECO:0000256" key="4">
    <source>
        <dbReference type="ARBA" id="ARBA00022829"/>
    </source>
</evidence>
<evidence type="ECO:0000256" key="1">
    <source>
        <dbReference type="ARBA" id="ARBA00000451"/>
    </source>
</evidence>
<dbReference type="PANTHER" id="PTHR12792">
    <property type="entry name" value="EXTRA SPINDLE POLES 1-RELATED"/>
    <property type="match status" value="1"/>
</dbReference>
<dbReference type="InterPro" id="IPR005314">
    <property type="entry name" value="Peptidase_C50"/>
</dbReference>
<comment type="catalytic activity">
    <reaction evidence="1">
        <text>All bonds known to be hydrolyzed by this endopeptidase have arginine in P1 and an acidic residue in P4. P6 is often occupied by an acidic residue or by a hydroxy-amino-acid residue, the phosphorylation of which enhances cleavage.</text>
        <dbReference type="EC" id="3.4.22.49"/>
    </reaction>
</comment>
<dbReference type="PANTHER" id="PTHR12792:SF0">
    <property type="entry name" value="SEPARIN"/>
    <property type="match status" value="1"/>
</dbReference>
<protein>
    <recommendedName>
        <fullName evidence="2">separase</fullName>
        <ecNumber evidence="2">3.4.22.49</ecNumber>
    </recommendedName>
</protein>
<dbReference type="EMBL" id="OZ004255">
    <property type="protein sequence ID" value="CAK7901650.1"/>
    <property type="molecule type" value="Genomic_DNA"/>
</dbReference>
<evidence type="ECO:0000313" key="7">
    <source>
        <dbReference type="Proteomes" id="UP001497600"/>
    </source>
</evidence>
<dbReference type="EC" id="3.4.22.49" evidence="2"/>
<reference evidence="6 7" key="1">
    <citation type="submission" date="2024-01" db="EMBL/GenBank/DDBJ databases">
        <authorList>
            <consortium name="Genoscope - CEA"/>
            <person name="William W."/>
        </authorList>
    </citation>
    <scope>NUCLEOTIDE SEQUENCE [LARGE SCALE GENOMIC DNA]</scope>
    <source>
        <strain evidence="6 7">29B2s-10</strain>
    </source>
</reference>
<proteinExistence type="predicted"/>
<evidence type="ECO:0000313" key="6">
    <source>
        <dbReference type="EMBL" id="CAK7901650.1"/>
    </source>
</evidence>
<organism evidence="6 7">
    <name type="scientific">[Candida] anglica</name>
    <dbReference type="NCBI Taxonomy" id="148631"/>
    <lineage>
        <taxon>Eukaryota</taxon>
        <taxon>Fungi</taxon>
        <taxon>Dikarya</taxon>
        <taxon>Ascomycota</taxon>
        <taxon>Saccharomycotina</taxon>
        <taxon>Pichiomycetes</taxon>
        <taxon>Debaryomycetaceae</taxon>
        <taxon>Kurtzmaniella</taxon>
    </lineage>
</organism>
<dbReference type="Pfam" id="PF03568">
    <property type="entry name" value="Separin_C"/>
    <property type="match status" value="1"/>
</dbReference>